<keyword evidence="2" id="KW-1185">Reference proteome</keyword>
<evidence type="ECO:0000313" key="2">
    <source>
        <dbReference type="Proteomes" id="UP000593846"/>
    </source>
</evidence>
<dbReference type="AlphaFoldDB" id="A0A7S6U0B8"/>
<sequence>MAVHLIKRISILASICAYVILIPGIALAEPVHINSIPSIIIAQSQKNTDYSLFWDTNIGTHSMNTPQQQQQLQAARQRRNRDIGAVLNTSQRAKLAENMRSGDNINQGLKKLNLPSEQKELIDTILELANLKMQAISSRYSLEIRQD</sequence>
<organism evidence="1 2">
    <name type="scientific">Anabaenopsis elenkinii CCIBt3563</name>
    <dbReference type="NCBI Taxonomy" id="2779889"/>
    <lineage>
        <taxon>Bacteria</taxon>
        <taxon>Bacillati</taxon>
        <taxon>Cyanobacteriota</taxon>
        <taxon>Cyanophyceae</taxon>
        <taxon>Nostocales</taxon>
        <taxon>Nodulariaceae</taxon>
        <taxon>Anabaenopsis</taxon>
    </lineage>
</organism>
<protein>
    <recommendedName>
        <fullName evidence="3">P pilus assembly/Cpx signaling pathway, periplasmic inhibitor/zinc-resistance associated protein</fullName>
    </recommendedName>
</protein>
<dbReference type="Proteomes" id="UP000593846">
    <property type="component" value="Chromosome"/>
</dbReference>
<dbReference type="KEGG" id="aee:IM676_08385"/>
<dbReference type="RefSeq" id="WP_200989762.1">
    <property type="nucleotide sequence ID" value="NZ_CP063311.1"/>
</dbReference>
<dbReference type="EMBL" id="CP063311">
    <property type="protein sequence ID" value="QOV24240.1"/>
    <property type="molecule type" value="Genomic_DNA"/>
</dbReference>
<evidence type="ECO:0008006" key="3">
    <source>
        <dbReference type="Google" id="ProtNLM"/>
    </source>
</evidence>
<name>A0A7S6U0B8_9CYAN</name>
<gene>
    <name evidence="1" type="ORF">IM676_08385</name>
</gene>
<proteinExistence type="predicted"/>
<accession>A0A7S6U0B8</accession>
<reference evidence="2" key="1">
    <citation type="submission" date="2020-10" db="EMBL/GenBank/DDBJ databases">
        <title>Genome-based taxonomic classification of the species Anabaenopsis elenkinii.</title>
        <authorList>
            <person name="Delbaje E."/>
            <person name="Andreote A.P.D."/>
            <person name="Pellegrinetti T.A."/>
            <person name="Cruz R.B."/>
            <person name="Branco L.H.Z."/>
            <person name="Fiore M.F."/>
        </authorList>
    </citation>
    <scope>NUCLEOTIDE SEQUENCE [LARGE SCALE GENOMIC DNA]</scope>
    <source>
        <strain evidence="2">CCIBt3563</strain>
    </source>
</reference>
<evidence type="ECO:0000313" key="1">
    <source>
        <dbReference type="EMBL" id="QOV24240.1"/>
    </source>
</evidence>